<evidence type="ECO:0000256" key="1">
    <source>
        <dbReference type="SAM" id="Phobius"/>
    </source>
</evidence>
<accession>A0ABP7NGG9</accession>
<dbReference type="CDD" id="cd06530">
    <property type="entry name" value="S26_SPase_I"/>
    <property type="match status" value="1"/>
</dbReference>
<evidence type="ECO:0000313" key="2">
    <source>
        <dbReference type="EMBL" id="GAA3945022.1"/>
    </source>
</evidence>
<keyword evidence="1" id="KW-0472">Membrane</keyword>
<proteinExistence type="predicted"/>
<dbReference type="Proteomes" id="UP001501591">
    <property type="component" value="Unassembled WGS sequence"/>
</dbReference>
<sequence>MRAVMTGIARALREGLLTLAAAGGVLCIILTVLAFTGGFSLIMFKTGSMSPAIPAGSVALVQRIPASEISIGDVVTVDRDGQLPITHRVIRIAPGPTNVERSITMQGDANASEDPDPYVISEGRVVRGSVPRLAPMIVWLGSPWALGGLTIAAALVVTWAFWPRTDPAPVGGSGPRHGRRRRGPLGIAVIVATGVAPLVLPPPAAQAAGLVSITTNADGGGVHALHPRIPFVWDVDIDASSAPSDGDLAVALSGSGHGLRITTEVHSCSVAWESSGCPGAESALNTAAVLPLNGSERMLLRTGAPSTAHLRIAVTGSGTEDARATLTIRATAAQTSTTAHLGGTTLPATGGASLGLVAAPAAVLVGLGVAMLAGRGNRRPS</sequence>
<name>A0ABP7NGG9_9MICO</name>
<protein>
    <recommendedName>
        <fullName evidence="4">Signal peptidase I</fullName>
    </recommendedName>
</protein>
<keyword evidence="1" id="KW-1133">Transmembrane helix</keyword>
<feature type="transmembrane region" description="Helical" evidence="1">
    <location>
        <begin position="136"/>
        <end position="162"/>
    </location>
</feature>
<organism evidence="2 3">
    <name type="scientific">Microbacterium soli</name>
    <dbReference type="NCBI Taxonomy" id="446075"/>
    <lineage>
        <taxon>Bacteria</taxon>
        <taxon>Bacillati</taxon>
        <taxon>Actinomycetota</taxon>
        <taxon>Actinomycetes</taxon>
        <taxon>Micrococcales</taxon>
        <taxon>Microbacteriaceae</taxon>
        <taxon>Microbacterium</taxon>
    </lineage>
</organism>
<evidence type="ECO:0000313" key="3">
    <source>
        <dbReference type="Proteomes" id="UP001501591"/>
    </source>
</evidence>
<keyword evidence="1" id="KW-0812">Transmembrane</keyword>
<dbReference type="InterPro" id="IPR019533">
    <property type="entry name" value="Peptidase_S26"/>
</dbReference>
<keyword evidence="3" id="KW-1185">Reference proteome</keyword>
<feature type="transmembrane region" description="Helical" evidence="1">
    <location>
        <begin position="352"/>
        <end position="373"/>
    </location>
</feature>
<feature type="transmembrane region" description="Helical" evidence="1">
    <location>
        <begin position="16"/>
        <end position="44"/>
    </location>
</feature>
<dbReference type="EMBL" id="BAABCP010000001">
    <property type="protein sequence ID" value="GAA3945022.1"/>
    <property type="molecule type" value="Genomic_DNA"/>
</dbReference>
<evidence type="ECO:0008006" key="4">
    <source>
        <dbReference type="Google" id="ProtNLM"/>
    </source>
</evidence>
<reference evidence="3" key="1">
    <citation type="journal article" date="2019" name="Int. J. Syst. Evol. Microbiol.">
        <title>The Global Catalogue of Microorganisms (GCM) 10K type strain sequencing project: providing services to taxonomists for standard genome sequencing and annotation.</title>
        <authorList>
            <consortium name="The Broad Institute Genomics Platform"/>
            <consortium name="The Broad Institute Genome Sequencing Center for Infectious Disease"/>
            <person name="Wu L."/>
            <person name="Ma J."/>
        </authorList>
    </citation>
    <scope>NUCLEOTIDE SEQUENCE [LARGE SCALE GENOMIC DNA]</scope>
    <source>
        <strain evidence="3">JCM 17024</strain>
    </source>
</reference>
<feature type="transmembrane region" description="Helical" evidence="1">
    <location>
        <begin position="183"/>
        <end position="200"/>
    </location>
</feature>
<comment type="caution">
    <text evidence="2">The sequence shown here is derived from an EMBL/GenBank/DDBJ whole genome shotgun (WGS) entry which is preliminary data.</text>
</comment>
<gene>
    <name evidence="2" type="ORF">GCM10022383_23630</name>
</gene>